<feature type="compositionally biased region" description="Polar residues" evidence="1">
    <location>
        <begin position="60"/>
        <end position="71"/>
    </location>
</feature>
<feature type="compositionally biased region" description="Low complexity" evidence="1">
    <location>
        <begin position="12"/>
        <end position="23"/>
    </location>
</feature>
<keyword evidence="3" id="KW-1185">Reference proteome</keyword>
<proteinExistence type="predicted"/>
<feature type="region of interest" description="Disordered" evidence="1">
    <location>
        <begin position="1"/>
        <end position="81"/>
    </location>
</feature>
<protein>
    <submittedName>
        <fullName evidence="2">Uncharacterized protein</fullName>
    </submittedName>
</protein>
<reference evidence="2" key="1">
    <citation type="journal article" date="2020" name="BMC Genomics">
        <title>Correction to: Identification and distribution of gene clusters required for synthesis of sphingolipid metabolism inhibitors in diverse species of the filamentous fungus Fusarium.</title>
        <authorList>
            <person name="Kim H.S."/>
            <person name="Lohmar J.M."/>
            <person name="Busman M."/>
            <person name="Brown D.W."/>
            <person name="Naumann T.A."/>
            <person name="Divon H.H."/>
            <person name="Lysoe E."/>
            <person name="Uhlig S."/>
            <person name="Proctor R.H."/>
        </authorList>
    </citation>
    <scope>NUCLEOTIDE SEQUENCE</scope>
    <source>
        <strain evidence="2">NRRL 45417</strain>
    </source>
</reference>
<comment type="caution">
    <text evidence="2">The sequence shown here is derived from an EMBL/GenBank/DDBJ whole genome shotgun (WGS) entry which is preliminary data.</text>
</comment>
<reference evidence="2" key="2">
    <citation type="submission" date="2020-05" db="EMBL/GenBank/DDBJ databases">
        <authorList>
            <person name="Kim H.-S."/>
            <person name="Proctor R.H."/>
            <person name="Brown D.W."/>
        </authorList>
    </citation>
    <scope>NUCLEOTIDE SEQUENCE</scope>
    <source>
        <strain evidence="2">NRRL 45417</strain>
    </source>
</reference>
<organism evidence="2 3">
    <name type="scientific">Fusarium gaditjirri</name>
    <dbReference type="NCBI Taxonomy" id="282569"/>
    <lineage>
        <taxon>Eukaryota</taxon>
        <taxon>Fungi</taxon>
        <taxon>Dikarya</taxon>
        <taxon>Ascomycota</taxon>
        <taxon>Pezizomycotina</taxon>
        <taxon>Sordariomycetes</taxon>
        <taxon>Hypocreomycetidae</taxon>
        <taxon>Hypocreales</taxon>
        <taxon>Nectriaceae</taxon>
        <taxon>Fusarium</taxon>
        <taxon>Fusarium nisikadoi species complex</taxon>
    </lineage>
</organism>
<dbReference type="EMBL" id="JABFAI010000408">
    <property type="protein sequence ID" value="KAF4944736.1"/>
    <property type="molecule type" value="Genomic_DNA"/>
</dbReference>
<accession>A0A8H4SS25</accession>
<dbReference type="AlphaFoldDB" id="A0A8H4SS25"/>
<gene>
    <name evidence="2" type="ORF">FGADI_12476</name>
</gene>
<evidence type="ECO:0000256" key="1">
    <source>
        <dbReference type="SAM" id="MobiDB-lite"/>
    </source>
</evidence>
<evidence type="ECO:0000313" key="2">
    <source>
        <dbReference type="EMBL" id="KAF4944736.1"/>
    </source>
</evidence>
<evidence type="ECO:0000313" key="3">
    <source>
        <dbReference type="Proteomes" id="UP000604273"/>
    </source>
</evidence>
<dbReference type="Proteomes" id="UP000604273">
    <property type="component" value="Unassembled WGS sequence"/>
</dbReference>
<sequence length="106" mass="11426">MNPMNHTDQGRADSAALRASRSAEQCGFPPPAQTPSGYHQDHHGKPAPRQPQQAARMPFVQQQTPSTKHPQTSPPLPSSFNIITIHLPANLDDAGQASGYPSLQQP</sequence>
<name>A0A8H4SS25_9HYPO</name>